<evidence type="ECO:0000256" key="4">
    <source>
        <dbReference type="ARBA" id="ARBA00022729"/>
    </source>
</evidence>
<name>A0A8J7MFF6_9BACT</name>
<accession>A0A8J7MFF6</accession>
<feature type="binding site" evidence="6">
    <location>
        <position position="65"/>
    </location>
    <ligand>
        <name>molybdate</name>
        <dbReference type="ChEBI" id="CHEBI:36264"/>
    </ligand>
</feature>
<evidence type="ECO:0000256" key="5">
    <source>
        <dbReference type="ARBA" id="ARBA00062515"/>
    </source>
</evidence>
<evidence type="ECO:0000256" key="6">
    <source>
        <dbReference type="PIRSR" id="PIRSR004846-1"/>
    </source>
</evidence>
<dbReference type="SUPFAM" id="SSF53850">
    <property type="entry name" value="Periplasmic binding protein-like II"/>
    <property type="match status" value="1"/>
</dbReference>
<keyword evidence="3 6" id="KW-0479">Metal-binding</keyword>
<organism evidence="7 8">
    <name type="scientific">Persicirhabdus sediminis</name>
    <dbReference type="NCBI Taxonomy" id="454144"/>
    <lineage>
        <taxon>Bacteria</taxon>
        <taxon>Pseudomonadati</taxon>
        <taxon>Verrucomicrobiota</taxon>
        <taxon>Verrucomicrobiia</taxon>
        <taxon>Verrucomicrobiales</taxon>
        <taxon>Verrucomicrobiaceae</taxon>
        <taxon>Persicirhabdus</taxon>
    </lineage>
</organism>
<feature type="binding site" evidence="6">
    <location>
        <position position="173"/>
    </location>
    <ligand>
        <name>molybdate</name>
        <dbReference type="ChEBI" id="CHEBI:36264"/>
    </ligand>
</feature>
<keyword evidence="2 6" id="KW-0500">Molybdenum</keyword>
<dbReference type="PANTHER" id="PTHR30632">
    <property type="entry name" value="MOLYBDATE-BINDING PERIPLASMIC PROTEIN"/>
    <property type="match status" value="1"/>
</dbReference>
<keyword evidence="4" id="KW-0732">Signal</keyword>
<dbReference type="PANTHER" id="PTHR30632:SF14">
    <property type="entry name" value="TUNGSTATE_MOLYBDATE_CHROMATE-BINDING PROTEIN MODA"/>
    <property type="match status" value="1"/>
</dbReference>
<evidence type="ECO:0000256" key="3">
    <source>
        <dbReference type="ARBA" id="ARBA00022723"/>
    </source>
</evidence>
<dbReference type="EMBL" id="JAENIM010000045">
    <property type="protein sequence ID" value="MBK1792456.1"/>
    <property type="molecule type" value="Genomic_DNA"/>
</dbReference>
<dbReference type="RefSeq" id="WP_200312466.1">
    <property type="nucleotide sequence ID" value="NZ_JAENIM010000045.1"/>
</dbReference>
<dbReference type="InterPro" id="IPR050682">
    <property type="entry name" value="ModA/WtpA"/>
</dbReference>
<reference evidence="7" key="1">
    <citation type="submission" date="2021-01" db="EMBL/GenBank/DDBJ databases">
        <title>Modified the classification status of verrucomicrobia.</title>
        <authorList>
            <person name="Feng X."/>
        </authorList>
    </citation>
    <scope>NUCLEOTIDE SEQUENCE</scope>
    <source>
        <strain evidence="7">_KCTC 22039</strain>
    </source>
</reference>
<dbReference type="GO" id="GO:0046872">
    <property type="term" value="F:metal ion binding"/>
    <property type="evidence" value="ECO:0007669"/>
    <property type="project" value="UniProtKB-KW"/>
</dbReference>
<dbReference type="Proteomes" id="UP000624703">
    <property type="component" value="Unassembled WGS sequence"/>
</dbReference>
<evidence type="ECO:0000313" key="8">
    <source>
        <dbReference type="Proteomes" id="UP000624703"/>
    </source>
</evidence>
<protein>
    <submittedName>
        <fullName evidence="7">Molybdate ABC transporter substrate-binding protein</fullName>
    </submittedName>
</protein>
<dbReference type="CDD" id="cd13539">
    <property type="entry name" value="PBP2_AvModA"/>
    <property type="match status" value="1"/>
</dbReference>
<keyword evidence="8" id="KW-1185">Reference proteome</keyword>
<dbReference type="InterPro" id="IPR044084">
    <property type="entry name" value="AvModA-like_subst-bd"/>
</dbReference>
<dbReference type="AlphaFoldDB" id="A0A8J7MFF6"/>
<comment type="similarity">
    <text evidence="1">Belongs to the bacterial solute-binding protein ModA family.</text>
</comment>
<comment type="subunit">
    <text evidence="5">The complex is composed of two ATP-binding proteins (ModC), two transmembrane proteins (ModB) and a solute-binding protein (ModA).</text>
</comment>
<evidence type="ECO:0000256" key="1">
    <source>
        <dbReference type="ARBA" id="ARBA00009175"/>
    </source>
</evidence>
<evidence type="ECO:0000256" key="2">
    <source>
        <dbReference type="ARBA" id="ARBA00022505"/>
    </source>
</evidence>
<dbReference type="PROSITE" id="PS51257">
    <property type="entry name" value="PROKAR_LIPOPROTEIN"/>
    <property type="match status" value="1"/>
</dbReference>
<sequence length="255" mass="27724">MRTIYLSLLALLAITVSGCKKSEQSTDDKEITIAVASNFASAAKVLVEAFKADHDINVTVSLGSSGKHFSQISNGAPYDIFLSADSQRPLKLQQSGLTKSAPKTYAIGQLCLWSPDPKLVDPQGYILKSPNSFKHLAIANPKLAPYGKASSETLKHLELYQSLRSKIVTGENINQTYQFITSGNAELGFIAYSQVLNSANHKTSGSHWLAPQTHHPPIAQQAVLLSNSPSAEIFYQFLFSPQAQEIIKMSGYLVP</sequence>
<dbReference type="InterPro" id="IPR005950">
    <property type="entry name" value="ModA"/>
</dbReference>
<dbReference type="Pfam" id="PF13531">
    <property type="entry name" value="SBP_bac_11"/>
    <property type="match status" value="1"/>
</dbReference>
<dbReference type="PIRSF" id="PIRSF004846">
    <property type="entry name" value="ModA"/>
    <property type="match status" value="1"/>
</dbReference>
<evidence type="ECO:0000313" key="7">
    <source>
        <dbReference type="EMBL" id="MBK1792456.1"/>
    </source>
</evidence>
<proteinExistence type="inferred from homology"/>
<dbReference type="Gene3D" id="3.40.190.10">
    <property type="entry name" value="Periplasmic binding protein-like II"/>
    <property type="match status" value="2"/>
</dbReference>
<dbReference type="GO" id="GO:0030973">
    <property type="term" value="F:molybdate ion binding"/>
    <property type="evidence" value="ECO:0007669"/>
    <property type="project" value="InterPro"/>
</dbReference>
<dbReference type="GO" id="GO:1901359">
    <property type="term" value="F:tungstate binding"/>
    <property type="evidence" value="ECO:0007669"/>
    <property type="project" value="UniProtKB-ARBA"/>
</dbReference>
<dbReference type="NCBIfam" id="TIGR01256">
    <property type="entry name" value="modA"/>
    <property type="match status" value="1"/>
</dbReference>
<comment type="caution">
    <text evidence="7">The sequence shown here is derived from an EMBL/GenBank/DDBJ whole genome shotgun (WGS) entry which is preliminary data.</text>
</comment>
<dbReference type="FunFam" id="3.40.190.10:FF:000035">
    <property type="entry name" value="Molybdate ABC transporter substrate-binding protein"/>
    <property type="match status" value="1"/>
</dbReference>
<dbReference type="GO" id="GO:0015689">
    <property type="term" value="P:molybdate ion transport"/>
    <property type="evidence" value="ECO:0007669"/>
    <property type="project" value="InterPro"/>
</dbReference>
<gene>
    <name evidence="7" type="primary">modA</name>
    <name evidence="7" type="ORF">JIN82_14930</name>
</gene>